<sequence length="209" mass="23978">MAFKIKEEHMEVLIDFMETHNDFATGRLSTNNAKEKYKLLWTELTIRLNSLGLGERTKEKWQKTWTDYKCNLKKKASEIKNAQEGTGGGPELKKQLSNMEMRVLSLLGNTFYEGCGTPERGLNYIKPNTSVPEEKTNPITKKMKRGDTCESTDNLYKETIRCLNNIETNITSNLKEINNTLSSNLNELNNTLSSKFDELISVLKRKEDN</sequence>
<evidence type="ECO:0000256" key="1">
    <source>
        <dbReference type="ARBA" id="ARBA00011764"/>
    </source>
</evidence>
<dbReference type="Proteomes" id="UP001153636">
    <property type="component" value="Chromosome 11"/>
</dbReference>
<reference evidence="7" key="1">
    <citation type="submission" date="2022-01" db="EMBL/GenBank/DDBJ databases">
        <authorList>
            <person name="King R."/>
        </authorList>
    </citation>
    <scope>NUCLEOTIDE SEQUENCE</scope>
</reference>
<keyword evidence="4" id="KW-0804">Transcription</keyword>
<evidence type="ECO:0000313" key="7">
    <source>
        <dbReference type="EMBL" id="CAH1101479.1"/>
    </source>
</evidence>
<evidence type="ECO:0000259" key="6">
    <source>
        <dbReference type="Pfam" id="PF13873"/>
    </source>
</evidence>
<name>A0A9P0G4A4_9CUCU</name>
<feature type="domain" description="Myb/SANT-like DNA-binding" evidence="6">
    <location>
        <begin position="7"/>
        <end position="76"/>
    </location>
</feature>
<protein>
    <recommendedName>
        <fullName evidence="2">Regulatory protein zeste</fullName>
    </recommendedName>
</protein>
<dbReference type="GO" id="GO:0005634">
    <property type="term" value="C:nucleus"/>
    <property type="evidence" value="ECO:0007669"/>
    <property type="project" value="TreeGrafter"/>
</dbReference>
<comment type="subunit">
    <text evidence="1">Self-associates forming complexes of several hundred monomers.</text>
</comment>
<evidence type="ECO:0000256" key="5">
    <source>
        <dbReference type="ARBA" id="ARBA00025466"/>
    </source>
</evidence>
<dbReference type="OrthoDB" id="7540822at2759"/>
<evidence type="ECO:0000256" key="4">
    <source>
        <dbReference type="ARBA" id="ARBA00023163"/>
    </source>
</evidence>
<dbReference type="PANTHER" id="PTHR23098">
    <property type="entry name" value="AGAP001331-PA-RELATED"/>
    <property type="match status" value="1"/>
</dbReference>
<evidence type="ECO:0000313" key="8">
    <source>
        <dbReference type="Proteomes" id="UP001153636"/>
    </source>
</evidence>
<gene>
    <name evidence="7" type="ORF">PSYICH_LOCUS2321</name>
</gene>
<proteinExistence type="predicted"/>
<evidence type="ECO:0000256" key="3">
    <source>
        <dbReference type="ARBA" id="ARBA00023015"/>
    </source>
</evidence>
<keyword evidence="3" id="KW-0805">Transcription regulation</keyword>
<evidence type="ECO:0000256" key="2">
    <source>
        <dbReference type="ARBA" id="ARBA00016807"/>
    </source>
</evidence>
<organism evidence="7 8">
    <name type="scientific">Psylliodes chrysocephalus</name>
    <dbReference type="NCBI Taxonomy" id="3402493"/>
    <lineage>
        <taxon>Eukaryota</taxon>
        <taxon>Metazoa</taxon>
        <taxon>Ecdysozoa</taxon>
        <taxon>Arthropoda</taxon>
        <taxon>Hexapoda</taxon>
        <taxon>Insecta</taxon>
        <taxon>Pterygota</taxon>
        <taxon>Neoptera</taxon>
        <taxon>Endopterygota</taxon>
        <taxon>Coleoptera</taxon>
        <taxon>Polyphaga</taxon>
        <taxon>Cucujiformia</taxon>
        <taxon>Chrysomeloidea</taxon>
        <taxon>Chrysomelidae</taxon>
        <taxon>Galerucinae</taxon>
        <taxon>Alticini</taxon>
        <taxon>Psylliodes</taxon>
    </lineage>
</organism>
<dbReference type="Pfam" id="PF13873">
    <property type="entry name" value="Myb_DNA-bind_5"/>
    <property type="match status" value="1"/>
</dbReference>
<dbReference type="PANTHER" id="PTHR23098:SF16">
    <property type="entry name" value="REGULATORY PROTEIN ZESTE"/>
    <property type="match status" value="1"/>
</dbReference>
<keyword evidence="8" id="KW-1185">Reference proteome</keyword>
<dbReference type="EMBL" id="OV651823">
    <property type="protein sequence ID" value="CAH1101479.1"/>
    <property type="molecule type" value="Genomic_DNA"/>
</dbReference>
<dbReference type="InterPro" id="IPR028002">
    <property type="entry name" value="Myb_DNA-bind_5"/>
</dbReference>
<dbReference type="AlphaFoldDB" id="A0A9P0G4A4"/>
<accession>A0A9P0G4A4</accession>
<comment type="function">
    <text evidence="5">Involved in transvection phenomena (= synapsis-dependent gene expression), where the synaptic pairing of chromosomes carrying genes with which zeste interacts influences the expression of these genes. Zeste binds to DNA and stimulates transcription from a nearby promoter.</text>
</comment>